<keyword evidence="4" id="KW-1185">Reference proteome</keyword>
<evidence type="ECO:0000259" key="2">
    <source>
        <dbReference type="Pfam" id="PF00691"/>
    </source>
</evidence>
<protein>
    <submittedName>
        <fullName evidence="3">OmpA family protein</fullName>
    </submittedName>
</protein>
<sequence>MTSSALSRFGTAPERRPLWLTTLADLGLLLIGFFVFLQANDHLDGPALADSLRAGFVHAEAAPSPMPVDRARVGAFAPGSAVLPAQAPAAIAWARGAARDPRTAIEIAGGTDGTAADVDPATGSAMLLANARARAVAEALIAVGAVRPDQIVITRPAADRRRSVTLSLGYAGGRQ</sequence>
<dbReference type="Gene3D" id="3.30.1330.60">
    <property type="entry name" value="OmpA-like domain"/>
    <property type="match status" value="1"/>
</dbReference>
<dbReference type="SUPFAM" id="SSF103088">
    <property type="entry name" value="OmpA-like"/>
    <property type="match status" value="1"/>
</dbReference>
<organism evidence="3 4">
    <name type="scientific">Stakelama saccharophila</name>
    <dbReference type="NCBI Taxonomy" id="3075605"/>
    <lineage>
        <taxon>Bacteria</taxon>
        <taxon>Pseudomonadati</taxon>
        <taxon>Pseudomonadota</taxon>
        <taxon>Alphaproteobacteria</taxon>
        <taxon>Sphingomonadales</taxon>
        <taxon>Sphingomonadaceae</taxon>
        <taxon>Stakelama</taxon>
    </lineage>
</organism>
<feature type="transmembrane region" description="Helical" evidence="1">
    <location>
        <begin position="18"/>
        <end position="37"/>
    </location>
</feature>
<name>A0ABZ0B9F0_9SPHN</name>
<dbReference type="EMBL" id="CP135076">
    <property type="protein sequence ID" value="WNO53680.1"/>
    <property type="molecule type" value="Genomic_DNA"/>
</dbReference>
<dbReference type="RefSeq" id="WP_313915364.1">
    <property type="nucleotide sequence ID" value="NZ_CP135076.1"/>
</dbReference>
<proteinExistence type="predicted"/>
<accession>A0ABZ0B9F0</accession>
<keyword evidence="1" id="KW-0472">Membrane</keyword>
<evidence type="ECO:0000313" key="3">
    <source>
        <dbReference type="EMBL" id="WNO53680.1"/>
    </source>
</evidence>
<reference evidence="3 4" key="1">
    <citation type="submission" date="2023-09" db="EMBL/GenBank/DDBJ databases">
        <authorList>
            <person name="Rey-Velasco X."/>
        </authorList>
    </citation>
    <scope>NUCLEOTIDE SEQUENCE [LARGE SCALE GENOMIC DNA]</scope>
    <source>
        <strain evidence="3 4">W311</strain>
    </source>
</reference>
<dbReference type="InterPro" id="IPR006665">
    <property type="entry name" value="OmpA-like"/>
</dbReference>
<gene>
    <name evidence="3" type="ORF">RPR59_14805</name>
</gene>
<dbReference type="InterPro" id="IPR036737">
    <property type="entry name" value="OmpA-like_sf"/>
</dbReference>
<dbReference type="Pfam" id="PF00691">
    <property type="entry name" value="OmpA"/>
    <property type="match status" value="1"/>
</dbReference>
<evidence type="ECO:0000313" key="4">
    <source>
        <dbReference type="Proteomes" id="UP001302249"/>
    </source>
</evidence>
<keyword evidence="1" id="KW-0812">Transmembrane</keyword>
<dbReference type="Proteomes" id="UP001302249">
    <property type="component" value="Chromosome"/>
</dbReference>
<feature type="domain" description="OmpA-like" evidence="2">
    <location>
        <begin position="76"/>
        <end position="154"/>
    </location>
</feature>
<evidence type="ECO:0000256" key="1">
    <source>
        <dbReference type="SAM" id="Phobius"/>
    </source>
</evidence>
<keyword evidence="1" id="KW-1133">Transmembrane helix</keyword>